<feature type="non-terminal residue" evidence="6">
    <location>
        <position position="1"/>
    </location>
</feature>
<dbReference type="GO" id="GO:0006457">
    <property type="term" value="P:protein folding"/>
    <property type="evidence" value="ECO:0000318"/>
    <property type="project" value="GO_Central"/>
</dbReference>
<name>D8QSV9_SELML</name>
<evidence type="ECO:0000313" key="7">
    <source>
        <dbReference type="Proteomes" id="UP000001514"/>
    </source>
</evidence>
<keyword evidence="3" id="KW-0862">Zinc</keyword>
<dbReference type="AlphaFoldDB" id="D8QSV9"/>
<dbReference type="PANTHER" id="PTHR20922">
    <property type="entry name" value="DNL-TYPE ZINC FINGER PROTEIN"/>
    <property type="match status" value="1"/>
</dbReference>
<evidence type="ECO:0000313" key="6">
    <source>
        <dbReference type="EMBL" id="EFJ37009.1"/>
    </source>
</evidence>
<dbReference type="STRING" id="88036.D8QSV9"/>
<sequence length="75" mass="8422">LAMIYTCTKCNTRSAKTFSRETYDSGVVIVRCGGCSNLHLIADRLGMFGDKGSIEDFLAERGEKVKRESEDTYEF</sequence>
<dbReference type="HOGENOM" id="CLU_093902_6_1_1"/>
<dbReference type="eggNOG" id="KOG3277">
    <property type="taxonomic scope" value="Eukaryota"/>
</dbReference>
<dbReference type="GO" id="GO:0030150">
    <property type="term" value="P:protein import into mitochondrial matrix"/>
    <property type="evidence" value="ECO:0000318"/>
    <property type="project" value="GO_Central"/>
</dbReference>
<dbReference type="PROSITE" id="PS51501">
    <property type="entry name" value="ZF_DNL"/>
    <property type="match status" value="1"/>
</dbReference>
<keyword evidence="1" id="KW-0479">Metal-binding</keyword>
<evidence type="ECO:0000256" key="2">
    <source>
        <dbReference type="ARBA" id="ARBA00022771"/>
    </source>
</evidence>
<evidence type="ECO:0000256" key="1">
    <source>
        <dbReference type="ARBA" id="ARBA00022723"/>
    </source>
</evidence>
<evidence type="ECO:0000259" key="5">
    <source>
        <dbReference type="PROSITE" id="PS51501"/>
    </source>
</evidence>
<organism evidence="7">
    <name type="scientific">Selaginella moellendorffii</name>
    <name type="common">Spikemoss</name>
    <dbReference type="NCBI Taxonomy" id="88036"/>
    <lineage>
        <taxon>Eukaryota</taxon>
        <taxon>Viridiplantae</taxon>
        <taxon>Streptophyta</taxon>
        <taxon>Embryophyta</taxon>
        <taxon>Tracheophyta</taxon>
        <taxon>Lycopodiopsida</taxon>
        <taxon>Selaginellales</taxon>
        <taxon>Selaginellaceae</taxon>
        <taxon>Selaginella</taxon>
    </lineage>
</organism>
<dbReference type="Proteomes" id="UP000001514">
    <property type="component" value="Unassembled WGS sequence"/>
</dbReference>
<dbReference type="GO" id="GO:0051087">
    <property type="term" value="F:protein-folding chaperone binding"/>
    <property type="evidence" value="ECO:0000318"/>
    <property type="project" value="GO_Central"/>
</dbReference>
<dbReference type="GO" id="GO:0008270">
    <property type="term" value="F:zinc ion binding"/>
    <property type="evidence" value="ECO:0007669"/>
    <property type="project" value="UniProtKB-KW"/>
</dbReference>
<evidence type="ECO:0000256" key="3">
    <source>
        <dbReference type="ARBA" id="ARBA00022833"/>
    </source>
</evidence>
<evidence type="ECO:0000256" key="4">
    <source>
        <dbReference type="PROSITE-ProRule" id="PRU00834"/>
    </source>
</evidence>
<dbReference type="GO" id="GO:0005739">
    <property type="term" value="C:mitochondrion"/>
    <property type="evidence" value="ECO:0000318"/>
    <property type="project" value="GO_Central"/>
</dbReference>
<reference evidence="6 7" key="1">
    <citation type="journal article" date="2011" name="Science">
        <title>The Selaginella genome identifies genetic changes associated with the evolution of vascular plants.</title>
        <authorList>
            <person name="Banks J.A."/>
            <person name="Nishiyama T."/>
            <person name="Hasebe M."/>
            <person name="Bowman J.L."/>
            <person name="Gribskov M."/>
            <person name="dePamphilis C."/>
            <person name="Albert V.A."/>
            <person name="Aono N."/>
            <person name="Aoyama T."/>
            <person name="Ambrose B.A."/>
            <person name="Ashton N.W."/>
            <person name="Axtell M.J."/>
            <person name="Barker E."/>
            <person name="Barker M.S."/>
            <person name="Bennetzen J.L."/>
            <person name="Bonawitz N.D."/>
            <person name="Chapple C."/>
            <person name="Cheng C."/>
            <person name="Correa L.G."/>
            <person name="Dacre M."/>
            <person name="DeBarry J."/>
            <person name="Dreyer I."/>
            <person name="Elias M."/>
            <person name="Engstrom E.M."/>
            <person name="Estelle M."/>
            <person name="Feng L."/>
            <person name="Finet C."/>
            <person name="Floyd S.K."/>
            <person name="Frommer W.B."/>
            <person name="Fujita T."/>
            <person name="Gramzow L."/>
            <person name="Gutensohn M."/>
            <person name="Harholt J."/>
            <person name="Hattori M."/>
            <person name="Heyl A."/>
            <person name="Hirai T."/>
            <person name="Hiwatashi Y."/>
            <person name="Ishikawa M."/>
            <person name="Iwata M."/>
            <person name="Karol K.G."/>
            <person name="Koehler B."/>
            <person name="Kolukisaoglu U."/>
            <person name="Kubo M."/>
            <person name="Kurata T."/>
            <person name="Lalonde S."/>
            <person name="Li K."/>
            <person name="Li Y."/>
            <person name="Litt A."/>
            <person name="Lyons E."/>
            <person name="Manning G."/>
            <person name="Maruyama T."/>
            <person name="Michael T.P."/>
            <person name="Mikami K."/>
            <person name="Miyazaki S."/>
            <person name="Morinaga S."/>
            <person name="Murata T."/>
            <person name="Mueller-Roeber B."/>
            <person name="Nelson D.R."/>
            <person name="Obara M."/>
            <person name="Oguri Y."/>
            <person name="Olmstead R.G."/>
            <person name="Onodera N."/>
            <person name="Petersen B.L."/>
            <person name="Pils B."/>
            <person name="Prigge M."/>
            <person name="Rensing S.A."/>
            <person name="Riano-Pachon D.M."/>
            <person name="Roberts A.W."/>
            <person name="Sato Y."/>
            <person name="Scheller H.V."/>
            <person name="Schulz B."/>
            <person name="Schulz C."/>
            <person name="Shakirov E.V."/>
            <person name="Shibagaki N."/>
            <person name="Shinohara N."/>
            <person name="Shippen D.E."/>
            <person name="Soerensen I."/>
            <person name="Sotooka R."/>
            <person name="Sugimoto N."/>
            <person name="Sugita M."/>
            <person name="Sumikawa N."/>
            <person name="Tanurdzic M."/>
            <person name="Theissen G."/>
            <person name="Ulvskov P."/>
            <person name="Wakazuki S."/>
            <person name="Weng J.K."/>
            <person name="Willats W.W."/>
            <person name="Wipf D."/>
            <person name="Wolf P.G."/>
            <person name="Yang L."/>
            <person name="Zimmer A.D."/>
            <person name="Zhu Q."/>
            <person name="Mitros T."/>
            <person name="Hellsten U."/>
            <person name="Loque D."/>
            <person name="Otillar R."/>
            <person name="Salamov A."/>
            <person name="Schmutz J."/>
            <person name="Shapiro H."/>
            <person name="Lindquist E."/>
            <person name="Lucas S."/>
            <person name="Rokhsar D."/>
            <person name="Grigoriev I.V."/>
        </authorList>
    </citation>
    <scope>NUCLEOTIDE SEQUENCE [LARGE SCALE GENOMIC DNA]</scope>
</reference>
<dbReference type="InterPro" id="IPR024158">
    <property type="entry name" value="Mt_import_TIM15"/>
</dbReference>
<protein>
    <recommendedName>
        <fullName evidence="5">DNL-type domain-containing protein</fullName>
    </recommendedName>
</protein>
<dbReference type="GO" id="GO:0050821">
    <property type="term" value="P:protein stabilization"/>
    <property type="evidence" value="ECO:0000318"/>
    <property type="project" value="GO_Central"/>
</dbReference>
<dbReference type="Pfam" id="PF05180">
    <property type="entry name" value="zf-DNL"/>
    <property type="match status" value="1"/>
</dbReference>
<dbReference type="PANTHER" id="PTHR20922:SF13">
    <property type="entry name" value="DNL-TYPE ZINC FINGER PROTEIN"/>
    <property type="match status" value="1"/>
</dbReference>
<feature type="non-terminal residue" evidence="6">
    <location>
        <position position="75"/>
    </location>
</feature>
<keyword evidence="7" id="KW-1185">Reference proteome</keyword>
<accession>D8QSV9</accession>
<dbReference type="KEGG" id="smo:SELMODRAFT_9162"/>
<dbReference type="InterPro" id="IPR007853">
    <property type="entry name" value="Znf_DNL-typ"/>
</dbReference>
<dbReference type="InParanoid" id="D8QSV9"/>
<gene>
    <name evidence="6" type="ORF">SELMODRAFT_9162</name>
</gene>
<feature type="domain" description="DNL-type" evidence="5">
    <location>
        <begin position="1"/>
        <end position="75"/>
    </location>
</feature>
<keyword evidence="2 4" id="KW-0863">Zinc-finger</keyword>
<proteinExistence type="predicted"/>
<dbReference type="EMBL" id="GL377566">
    <property type="protein sequence ID" value="EFJ37009.1"/>
    <property type="molecule type" value="Genomic_DNA"/>
</dbReference>